<dbReference type="PANTHER" id="PTHR21666">
    <property type="entry name" value="PEPTIDASE-RELATED"/>
    <property type="match status" value="1"/>
</dbReference>
<reference evidence="2 3" key="1">
    <citation type="submission" date="2016-10" db="EMBL/GenBank/DDBJ databases">
        <authorList>
            <person name="Varghese N."/>
            <person name="Submissions S."/>
        </authorList>
    </citation>
    <scope>NUCLEOTIDE SEQUENCE [LARGE SCALE GENOMIC DNA]</scope>
    <source>
        <strain evidence="2 3">TC-13</strain>
    </source>
</reference>
<name>A0A1H9MY38_9BACI</name>
<comment type="caution">
    <text evidence="2">The sequence shown here is derived from an EMBL/GenBank/DDBJ whole genome shotgun (WGS) entry which is preliminary data.</text>
</comment>
<dbReference type="AlphaFoldDB" id="A0A1H9MY38"/>
<evidence type="ECO:0000313" key="3">
    <source>
        <dbReference type="Proteomes" id="UP000199410"/>
    </source>
</evidence>
<proteinExistence type="predicted"/>
<dbReference type="InterPro" id="IPR050570">
    <property type="entry name" value="Cell_wall_metabolism_enzyme"/>
</dbReference>
<dbReference type="PANTHER" id="PTHR21666:SF270">
    <property type="entry name" value="MUREIN HYDROLASE ACTIVATOR ENVC"/>
    <property type="match status" value="1"/>
</dbReference>
<dbReference type="Pfam" id="PF01551">
    <property type="entry name" value="Peptidase_M23"/>
    <property type="match status" value="1"/>
</dbReference>
<dbReference type="SUPFAM" id="SSF51261">
    <property type="entry name" value="Duplicated hybrid motif"/>
    <property type="match status" value="1"/>
</dbReference>
<dbReference type="Proteomes" id="UP000199410">
    <property type="component" value="Unassembled WGS sequence"/>
</dbReference>
<dbReference type="EMBL" id="FOEL01000013">
    <property type="protein sequence ID" value="SER28447.1"/>
    <property type="molecule type" value="Genomic_DNA"/>
</dbReference>
<dbReference type="InterPro" id="IPR011055">
    <property type="entry name" value="Dup_hybrid_motif"/>
</dbReference>
<dbReference type="Gene3D" id="2.70.70.10">
    <property type="entry name" value="Glucose Permease (Domain IIA)"/>
    <property type="match status" value="1"/>
</dbReference>
<evidence type="ECO:0000313" key="2">
    <source>
        <dbReference type="EMBL" id="SER28447.1"/>
    </source>
</evidence>
<dbReference type="GO" id="GO:0004222">
    <property type="term" value="F:metalloendopeptidase activity"/>
    <property type="evidence" value="ECO:0007669"/>
    <property type="project" value="TreeGrafter"/>
</dbReference>
<accession>A0A1H9MY38</accession>
<feature type="domain" description="M23ase beta-sheet core" evidence="1">
    <location>
        <begin position="29"/>
        <end position="120"/>
    </location>
</feature>
<protein>
    <submittedName>
        <fullName evidence="2">Peptidase family M23</fullName>
    </submittedName>
</protein>
<evidence type="ECO:0000259" key="1">
    <source>
        <dbReference type="Pfam" id="PF01551"/>
    </source>
</evidence>
<gene>
    <name evidence="2" type="ORF">SAMN02787113_03418</name>
</gene>
<organism evidence="2 3">
    <name type="scientific">Lysinibacillus fusiformis</name>
    <dbReference type="NCBI Taxonomy" id="28031"/>
    <lineage>
        <taxon>Bacteria</taxon>
        <taxon>Bacillati</taxon>
        <taxon>Bacillota</taxon>
        <taxon>Bacilli</taxon>
        <taxon>Bacillales</taxon>
        <taxon>Bacillaceae</taxon>
        <taxon>Lysinibacillus</taxon>
    </lineage>
</organism>
<sequence>MLDFICPVKNARLTSKFGWRNIGYGNEWHQGIDLASKGKVPIYASAAGIISRAQVLSSYGKVVMIKHIVNGKAYETNYAHLDSYCVRVGQSVKQGQQIGIMGNSGRAFGIHLHFEIHNGKWALGQPNAIDPMTYISLANEANTIINNKGELTMSQYTELLTKINELEEALKTKQAIIPTRKPAKIHHSAWEWLKNKGITDGSNPQNFLTREQFATMLKRYNDLQ</sequence>
<dbReference type="InterPro" id="IPR016047">
    <property type="entry name" value="M23ase_b-sheet_dom"/>
</dbReference>
<dbReference type="RefSeq" id="WP_089986638.1">
    <property type="nucleotide sequence ID" value="NZ_FMVP01000013.1"/>
</dbReference>
<dbReference type="CDD" id="cd12797">
    <property type="entry name" value="M23_peptidase"/>
    <property type="match status" value="1"/>
</dbReference>